<dbReference type="EMBL" id="HACA01009872">
    <property type="protein sequence ID" value="CDW27233.1"/>
    <property type="molecule type" value="Transcribed_RNA"/>
</dbReference>
<dbReference type="EMBL" id="HACA01009873">
    <property type="protein sequence ID" value="CDW27234.1"/>
    <property type="molecule type" value="Transcribed_RNA"/>
</dbReference>
<evidence type="ECO:0000256" key="1">
    <source>
        <dbReference type="SAM" id="Phobius"/>
    </source>
</evidence>
<keyword evidence="1" id="KW-1133">Transmembrane helix</keyword>
<organism evidence="2">
    <name type="scientific">Lepeophtheirus salmonis</name>
    <name type="common">Salmon louse</name>
    <name type="synonym">Caligus salmonis</name>
    <dbReference type="NCBI Taxonomy" id="72036"/>
    <lineage>
        <taxon>Eukaryota</taxon>
        <taxon>Metazoa</taxon>
        <taxon>Ecdysozoa</taxon>
        <taxon>Arthropoda</taxon>
        <taxon>Crustacea</taxon>
        <taxon>Multicrustacea</taxon>
        <taxon>Hexanauplia</taxon>
        <taxon>Copepoda</taxon>
        <taxon>Siphonostomatoida</taxon>
        <taxon>Caligidae</taxon>
        <taxon>Lepeophtheirus</taxon>
    </lineage>
</organism>
<keyword evidence="1" id="KW-0472">Membrane</keyword>
<evidence type="ECO:0000313" key="2">
    <source>
        <dbReference type="EMBL" id="CDW27233.1"/>
    </source>
</evidence>
<dbReference type="AlphaFoldDB" id="A0A0K2TM94"/>
<keyword evidence="1" id="KW-0812">Transmembrane</keyword>
<reference evidence="2" key="1">
    <citation type="submission" date="2014-05" db="EMBL/GenBank/DDBJ databases">
        <authorList>
            <person name="Chronopoulou M."/>
        </authorList>
    </citation>
    <scope>NUCLEOTIDE SEQUENCE</scope>
    <source>
        <tissue evidence="2">Whole organism</tissue>
    </source>
</reference>
<dbReference type="EMBL" id="HACA01009871">
    <property type="protein sequence ID" value="CDW27232.1"/>
    <property type="molecule type" value="Transcribed_RNA"/>
</dbReference>
<name>A0A0K2TM94_LEPSM</name>
<accession>A0A0K2TM94</accession>
<proteinExistence type="predicted"/>
<sequence>MVPNMPLVYLTNIYGICRRISLDSLSSMTKAIVPSNNLTEDTMQISLTYFLLLMLYHINVYNHKK</sequence>
<protein>
    <submittedName>
        <fullName evidence="2">Uncharacterized protein</fullName>
    </submittedName>
</protein>
<feature type="transmembrane region" description="Helical" evidence="1">
    <location>
        <begin position="43"/>
        <end position="61"/>
    </location>
</feature>